<dbReference type="RefSeq" id="WP_108916225.1">
    <property type="nucleotide sequence ID" value="NZ_BGJY01000005.1"/>
</dbReference>
<evidence type="ECO:0000313" key="10">
    <source>
        <dbReference type="EMBL" id="PWB94855.1"/>
    </source>
</evidence>
<evidence type="ECO:0000256" key="3">
    <source>
        <dbReference type="ARBA" id="ARBA00023015"/>
    </source>
</evidence>
<feature type="domain" description="Response regulatory" evidence="8">
    <location>
        <begin position="2"/>
        <end position="116"/>
    </location>
</feature>
<name>A0A2U1STC1_METSR</name>
<evidence type="ECO:0000313" key="11">
    <source>
        <dbReference type="Proteomes" id="UP000245137"/>
    </source>
</evidence>
<evidence type="ECO:0000256" key="1">
    <source>
        <dbReference type="ARBA" id="ARBA00022553"/>
    </source>
</evidence>
<keyword evidence="11" id="KW-1185">Reference proteome</keyword>
<protein>
    <submittedName>
        <fullName evidence="10">DNA-binding response regulator</fullName>
    </submittedName>
</protein>
<evidence type="ECO:0000259" key="9">
    <source>
        <dbReference type="PROSITE" id="PS51755"/>
    </source>
</evidence>
<dbReference type="Gene3D" id="3.40.50.2300">
    <property type="match status" value="1"/>
</dbReference>
<comment type="caution">
    <text evidence="10">The sequence shown here is derived from an EMBL/GenBank/DDBJ whole genome shotgun (WGS) entry which is preliminary data.</text>
</comment>
<evidence type="ECO:0000259" key="8">
    <source>
        <dbReference type="PROSITE" id="PS50110"/>
    </source>
</evidence>
<reference evidence="10 11" key="1">
    <citation type="journal article" date="2018" name="Appl. Microbiol. Biotechnol.">
        <title>Co-cultivation of the strictly anaerobic methanogen Methanosarcina barkeri with aerobic methanotrophs in an oxygen-limited membrane bioreactor.</title>
        <authorList>
            <person name="In 't Zandt M.H."/>
            <person name="van den Bosch T.J.M."/>
            <person name="Rijkers R."/>
            <person name="van Kessel M.A.H.J."/>
            <person name="Jetten M.S.M."/>
            <person name="Welte C.U."/>
        </authorList>
    </citation>
    <scope>NUCLEOTIDE SEQUENCE [LARGE SCALE GENOMIC DNA]</scope>
    <source>
        <strain evidence="10 11">DSM 17706</strain>
    </source>
</reference>
<dbReference type="FunFam" id="3.40.50.2300:FF:000002">
    <property type="entry name" value="DNA-binding response regulator PhoP"/>
    <property type="match status" value="1"/>
</dbReference>
<dbReference type="Gene3D" id="6.10.250.690">
    <property type="match status" value="1"/>
</dbReference>
<dbReference type="CDD" id="cd00383">
    <property type="entry name" value="trans_reg_C"/>
    <property type="match status" value="1"/>
</dbReference>
<evidence type="ECO:0000256" key="2">
    <source>
        <dbReference type="ARBA" id="ARBA00023012"/>
    </source>
</evidence>
<dbReference type="OrthoDB" id="9802426at2"/>
<dbReference type="InterPro" id="IPR036388">
    <property type="entry name" value="WH-like_DNA-bd_sf"/>
</dbReference>
<dbReference type="PANTHER" id="PTHR48111">
    <property type="entry name" value="REGULATOR OF RPOS"/>
    <property type="match status" value="1"/>
</dbReference>
<dbReference type="Gene3D" id="1.10.10.10">
    <property type="entry name" value="Winged helix-like DNA-binding domain superfamily/Winged helix DNA-binding domain"/>
    <property type="match status" value="1"/>
</dbReference>
<sequence length="220" mass="24245">MRILLVEDDERISRDVAKALQAAGYVVDAVANGEEAWFLGDTENFAAVILDLGLPGLDGLAVLERWREQGRRTPVLALSARGSWSERVAGIDAGADDYLPKPFQPEELLARLRSIIRRSAGHASSVTRNGALSLDERSMTIRLDETPIELTAIEYRLVAYLLHRRGQVVPQSDLAEHVYGHDQQSSNAVEVLIGRVRKKLGAQAIETKRGFGYSMPDLDA</sequence>
<evidence type="ECO:0000256" key="4">
    <source>
        <dbReference type="ARBA" id="ARBA00023125"/>
    </source>
</evidence>
<feature type="modified residue" description="4-aspartylphosphate" evidence="6">
    <location>
        <position position="51"/>
    </location>
</feature>
<dbReference type="GO" id="GO:0032993">
    <property type="term" value="C:protein-DNA complex"/>
    <property type="evidence" value="ECO:0007669"/>
    <property type="project" value="TreeGrafter"/>
</dbReference>
<dbReference type="EMBL" id="PUIV01000005">
    <property type="protein sequence ID" value="PWB94855.1"/>
    <property type="molecule type" value="Genomic_DNA"/>
</dbReference>
<gene>
    <name evidence="10" type="ORF">C5689_05240</name>
</gene>
<dbReference type="GO" id="GO:0006355">
    <property type="term" value="P:regulation of DNA-templated transcription"/>
    <property type="evidence" value="ECO:0007669"/>
    <property type="project" value="InterPro"/>
</dbReference>
<evidence type="ECO:0000256" key="6">
    <source>
        <dbReference type="PROSITE-ProRule" id="PRU00169"/>
    </source>
</evidence>
<organism evidence="10 11">
    <name type="scientific">Methylosinus sporium</name>
    <dbReference type="NCBI Taxonomy" id="428"/>
    <lineage>
        <taxon>Bacteria</taxon>
        <taxon>Pseudomonadati</taxon>
        <taxon>Pseudomonadota</taxon>
        <taxon>Alphaproteobacteria</taxon>
        <taxon>Hyphomicrobiales</taxon>
        <taxon>Methylocystaceae</taxon>
        <taxon>Methylosinus</taxon>
    </lineage>
</organism>
<keyword evidence="4 7" id="KW-0238">DNA-binding</keyword>
<dbReference type="GO" id="GO:0000156">
    <property type="term" value="F:phosphorelay response regulator activity"/>
    <property type="evidence" value="ECO:0007669"/>
    <property type="project" value="TreeGrafter"/>
</dbReference>
<dbReference type="PROSITE" id="PS50110">
    <property type="entry name" value="RESPONSE_REGULATORY"/>
    <property type="match status" value="1"/>
</dbReference>
<dbReference type="SMART" id="SM00448">
    <property type="entry name" value="REC"/>
    <property type="match status" value="1"/>
</dbReference>
<dbReference type="GO" id="GO:0000976">
    <property type="term" value="F:transcription cis-regulatory region binding"/>
    <property type="evidence" value="ECO:0007669"/>
    <property type="project" value="TreeGrafter"/>
</dbReference>
<evidence type="ECO:0000256" key="7">
    <source>
        <dbReference type="PROSITE-ProRule" id="PRU01091"/>
    </source>
</evidence>
<dbReference type="InterPro" id="IPR001867">
    <property type="entry name" value="OmpR/PhoB-type_DNA-bd"/>
</dbReference>
<dbReference type="PANTHER" id="PTHR48111:SF37">
    <property type="entry name" value="RESPONSE REGULATOR PROTEIN CARR"/>
    <property type="match status" value="1"/>
</dbReference>
<feature type="DNA-binding region" description="OmpR/PhoB-type" evidence="7">
    <location>
        <begin position="124"/>
        <end position="217"/>
    </location>
</feature>
<dbReference type="SMART" id="SM00862">
    <property type="entry name" value="Trans_reg_C"/>
    <property type="match status" value="1"/>
</dbReference>
<dbReference type="InterPro" id="IPR001789">
    <property type="entry name" value="Sig_transdc_resp-reg_receiver"/>
</dbReference>
<dbReference type="AlphaFoldDB" id="A0A2U1STC1"/>
<keyword evidence="1 6" id="KW-0597">Phosphoprotein</keyword>
<dbReference type="InterPro" id="IPR011006">
    <property type="entry name" value="CheY-like_superfamily"/>
</dbReference>
<dbReference type="SUPFAM" id="SSF52172">
    <property type="entry name" value="CheY-like"/>
    <property type="match status" value="1"/>
</dbReference>
<dbReference type="GO" id="GO:0005829">
    <property type="term" value="C:cytosol"/>
    <property type="evidence" value="ECO:0007669"/>
    <property type="project" value="TreeGrafter"/>
</dbReference>
<keyword evidence="5" id="KW-0804">Transcription</keyword>
<dbReference type="Pfam" id="PF00072">
    <property type="entry name" value="Response_reg"/>
    <property type="match status" value="1"/>
</dbReference>
<dbReference type="Pfam" id="PF00486">
    <property type="entry name" value="Trans_reg_C"/>
    <property type="match status" value="1"/>
</dbReference>
<dbReference type="Proteomes" id="UP000245137">
    <property type="component" value="Unassembled WGS sequence"/>
</dbReference>
<dbReference type="InterPro" id="IPR039420">
    <property type="entry name" value="WalR-like"/>
</dbReference>
<proteinExistence type="predicted"/>
<dbReference type="PROSITE" id="PS51755">
    <property type="entry name" value="OMPR_PHOB"/>
    <property type="match status" value="1"/>
</dbReference>
<keyword evidence="2" id="KW-0902">Two-component regulatory system</keyword>
<dbReference type="CDD" id="cd19934">
    <property type="entry name" value="REC_OmpR_EcPhoP-like"/>
    <property type="match status" value="1"/>
</dbReference>
<accession>A0A2U1STC1</accession>
<keyword evidence="3" id="KW-0805">Transcription regulation</keyword>
<feature type="domain" description="OmpR/PhoB-type" evidence="9">
    <location>
        <begin position="124"/>
        <end position="217"/>
    </location>
</feature>
<evidence type="ECO:0000256" key="5">
    <source>
        <dbReference type="ARBA" id="ARBA00023163"/>
    </source>
</evidence>